<gene>
    <name evidence="5" type="ORF">UFOPK2754_01386</name>
</gene>
<feature type="region of interest" description="Disordered" evidence="1">
    <location>
        <begin position="318"/>
        <end position="337"/>
    </location>
</feature>
<evidence type="ECO:0000259" key="3">
    <source>
        <dbReference type="Pfam" id="PF19187"/>
    </source>
</evidence>
<feature type="domain" description="WCX" evidence="4">
    <location>
        <begin position="235"/>
        <end position="296"/>
    </location>
</feature>
<name>A0A6J6TAF8_9ZZZZ</name>
<dbReference type="PANTHER" id="PTHR34580:SF1">
    <property type="entry name" value="PROTEIN PAFC"/>
    <property type="match status" value="1"/>
</dbReference>
<dbReference type="Pfam" id="PF25583">
    <property type="entry name" value="WCX"/>
    <property type="match status" value="1"/>
</dbReference>
<evidence type="ECO:0000259" key="2">
    <source>
        <dbReference type="Pfam" id="PF13280"/>
    </source>
</evidence>
<dbReference type="InterPro" id="IPR028349">
    <property type="entry name" value="PafC-like"/>
</dbReference>
<reference evidence="5" key="1">
    <citation type="submission" date="2020-05" db="EMBL/GenBank/DDBJ databases">
        <authorList>
            <person name="Chiriac C."/>
            <person name="Salcher M."/>
            <person name="Ghai R."/>
            <person name="Kavagutti S V."/>
        </authorList>
    </citation>
    <scope>NUCLEOTIDE SEQUENCE</scope>
</reference>
<feature type="domain" description="PafC HTH" evidence="3">
    <location>
        <begin position="9"/>
        <end position="122"/>
    </location>
</feature>
<accession>A0A6J6TAF8</accession>
<sequence>MNARLTAPDRLARLLAVIPYVAGRGAVPIDEIAARFSYPRAELVADLTGVVGYVGVAPFTPDTMIEVTVDDEFVWIVYAKWFERPMRLEPGEALRLFAAGRVLLATTDQEDTGPLLRGLTKLGAAIGAHDAPVDVVLGSAEERHLDVLRHAVGEQRCVLLDYYSYGRDERTERVVEPHRLFADEGQWYVGGWCRRAEGDRVFRVDRIHNIALLDERFERSSDATVAVVDPSAADQRATLDLAPDAHWVIGQYPHHHTENLADGWTRIVLPVTAAAWLERLLVRLGPLARVVEFPAEFGHAPSARAARRILGRYEASLARDDAGADPRSSDPRKGPPA</sequence>
<dbReference type="PANTHER" id="PTHR34580">
    <property type="match status" value="1"/>
</dbReference>
<evidence type="ECO:0000259" key="4">
    <source>
        <dbReference type="Pfam" id="PF25583"/>
    </source>
</evidence>
<dbReference type="EMBL" id="CAEZYR010000045">
    <property type="protein sequence ID" value="CAB4744058.1"/>
    <property type="molecule type" value="Genomic_DNA"/>
</dbReference>
<dbReference type="InterPro" id="IPR057727">
    <property type="entry name" value="WCX_dom"/>
</dbReference>
<dbReference type="PIRSF" id="PIRSF016838">
    <property type="entry name" value="PafC"/>
    <property type="match status" value="1"/>
</dbReference>
<evidence type="ECO:0000256" key="1">
    <source>
        <dbReference type="SAM" id="MobiDB-lite"/>
    </source>
</evidence>
<dbReference type="InterPro" id="IPR051534">
    <property type="entry name" value="CBASS_pafABC_assoc_protein"/>
</dbReference>
<dbReference type="PROSITE" id="PS52050">
    <property type="entry name" value="WYL"/>
    <property type="match status" value="1"/>
</dbReference>
<feature type="domain" description="WYL" evidence="2">
    <location>
        <begin position="144"/>
        <end position="211"/>
    </location>
</feature>
<dbReference type="Pfam" id="PF19187">
    <property type="entry name" value="HTH_PafC"/>
    <property type="match status" value="1"/>
</dbReference>
<dbReference type="InterPro" id="IPR026881">
    <property type="entry name" value="WYL_dom"/>
</dbReference>
<dbReference type="Pfam" id="PF13280">
    <property type="entry name" value="WYL"/>
    <property type="match status" value="1"/>
</dbReference>
<dbReference type="InterPro" id="IPR043839">
    <property type="entry name" value="PafC_HTH"/>
</dbReference>
<dbReference type="AlphaFoldDB" id="A0A6J6TAF8"/>
<evidence type="ECO:0000313" key="5">
    <source>
        <dbReference type="EMBL" id="CAB4744058.1"/>
    </source>
</evidence>
<protein>
    <submittedName>
        <fullName evidence="5">Unannotated protein</fullName>
    </submittedName>
</protein>
<organism evidence="5">
    <name type="scientific">freshwater metagenome</name>
    <dbReference type="NCBI Taxonomy" id="449393"/>
    <lineage>
        <taxon>unclassified sequences</taxon>
        <taxon>metagenomes</taxon>
        <taxon>ecological metagenomes</taxon>
    </lineage>
</organism>
<proteinExistence type="predicted"/>